<proteinExistence type="predicted"/>
<dbReference type="PANTHER" id="PTHR13769:SF1">
    <property type="entry name" value="APOLIPOPROTEIN B-100"/>
    <property type="match status" value="1"/>
</dbReference>
<keyword evidence="14" id="KW-0753">Steroid metabolism</keyword>
<evidence type="ECO:0000256" key="8">
    <source>
        <dbReference type="ARBA" id="ARBA00022674"/>
    </source>
</evidence>
<keyword evidence="18" id="KW-1185">Reference proteome</keyword>
<dbReference type="InterPro" id="IPR052418">
    <property type="entry name" value="Apolipoprotein_B"/>
</dbReference>
<evidence type="ECO:0000256" key="2">
    <source>
        <dbReference type="ARBA" id="ARBA00004502"/>
    </source>
</evidence>
<evidence type="ECO:0000256" key="14">
    <source>
        <dbReference type="ARBA" id="ARBA00023221"/>
    </source>
</evidence>
<feature type="domain" description="Vitellinogen open beta-sheet" evidence="16">
    <location>
        <begin position="42"/>
        <end position="164"/>
    </location>
</feature>
<evidence type="ECO:0000256" key="7">
    <source>
        <dbReference type="ARBA" id="ARBA00022548"/>
    </source>
</evidence>
<dbReference type="GO" id="GO:0008203">
    <property type="term" value="P:cholesterol metabolic process"/>
    <property type="evidence" value="ECO:0007669"/>
    <property type="project" value="UniProtKB-KW"/>
</dbReference>
<keyword evidence="7" id="KW-0153">Cholesterol metabolism</keyword>
<evidence type="ECO:0000256" key="11">
    <source>
        <dbReference type="ARBA" id="ARBA00023055"/>
    </source>
</evidence>
<dbReference type="GO" id="GO:0008201">
    <property type="term" value="F:heparin binding"/>
    <property type="evidence" value="ECO:0007669"/>
    <property type="project" value="UniProtKB-KW"/>
</dbReference>
<evidence type="ECO:0000256" key="9">
    <source>
        <dbReference type="ARBA" id="ARBA00022677"/>
    </source>
</evidence>
<name>A0A9J6EMB8_RHIMP</name>
<keyword evidence="5" id="KW-0963">Cytoplasm</keyword>
<evidence type="ECO:0000256" key="13">
    <source>
        <dbReference type="ARBA" id="ARBA00023166"/>
    </source>
</evidence>
<evidence type="ECO:0000256" key="5">
    <source>
        <dbReference type="ARBA" id="ARBA00022490"/>
    </source>
</evidence>
<evidence type="ECO:0000313" key="18">
    <source>
        <dbReference type="Proteomes" id="UP000821866"/>
    </source>
</evidence>
<keyword evidence="9" id="KW-0551">Lipid droplet</keyword>
<dbReference type="GO" id="GO:0005811">
    <property type="term" value="C:lipid droplet"/>
    <property type="evidence" value="ECO:0007669"/>
    <property type="project" value="UniProtKB-SubCell"/>
</dbReference>
<dbReference type="EMBL" id="JABSTU010000003">
    <property type="protein sequence ID" value="KAH8035391.1"/>
    <property type="molecule type" value="Genomic_DNA"/>
</dbReference>
<reference evidence="17" key="2">
    <citation type="submission" date="2021-09" db="EMBL/GenBank/DDBJ databases">
        <authorList>
            <person name="Jia N."/>
            <person name="Wang J."/>
            <person name="Shi W."/>
            <person name="Du L."/>
            <person name="Sun Y."/>
            <person name="Zhan W."/>
            <person name="Jiang J."/>
            <person name="Wang Q."/>
            <person name="Zhang B."/>
            <person name="Ji P."/>
            <person name="Sakyi L.B."/>
            <person name="Cui X."/>
            <person name="Yuan T."/>
            <person name="Jiang B."/>
            <person name="Yang W."/>
            <person name="Lam T.T.-Y."/>
            <person name="Chang Q."/>
            <person name="Ding S."/>
            <person name="Wang X."/>
            <person name="Zhu J."/>
            <person name="Ruan X."/>
            <person name="Zhao L."/>
            <person name="Wei J."/>
            <person name="Que T."/>
            <person name="Du C."/>
            <person name="Cheng J."/>
            <person name="Dai P."/>
            <person name="Han X."/>
            <person name="Huang E."/>
            <person name="Gao Y."/>
            <person name="Liu J."/>
            <person name="Shao H."/>
            <person name="Ye R."/>
            <person name="Li L."/>
            <person name="Wei W."/>
            <person name="Wang X."/>
            <person name="Wang C."/>
            <person name="Huo Q."/>
            <person name="Li W."/>
            <person name="Guo W."/>
            <person name="Chen H."/>
            <person name="Chen S."/>
            <person name="Zhou L."/>
            <person name="Zhou L."/>
            <person name="Ni X."/>
            <person name="Tian J."/>
            <person name="Zhou Y."/>
            <person name="Sheng Y."/>
            <person name="Liu T."/>
            <person name="Pan Y."/>
            <person name="Xia L."/>
            <person name="Li J."/>
            <person name="Zhao F."/>
            <person name="Cao W."/>
        </authorList>
    </citation>
    <scope>NUCLEOTIDE SEQUENCE</scope>
    <source>
        <strain evidence="17">Rmic-2018</strain>
        <tissue evidence="17">Larvae</tissue>
    </source>
</reference>
<dbReference type="Proteomes" id="UP000821866">
    <property type="component" value="Chromosome 11"/>
</dbReference>
<keyword evidence="6" id="KW-0964">Secreted</keyword>
<evidence type="ECO:0000256" key="12">
    <source>
        <dbReference type="ARBA" id="ARBA00023098"/>
    </source>
</evidence>
<dbReference type="GO" id="GO:0005737">
    <property type="term" value="C:cytoplasm"/>
    <property type="evidence" value="ECO:0007669"/>
    <property type="project" value="UniProtKB-SubCell"/>
</dbReference>
<organism evidence="17 18">
    <name type="scientific">Rhipicephalus microplus</name>
    <name type="common">Cattle tick</name>
    <name type="synonym">Boophilus microplus</name>
    <dbReference type="NCBI Taxonomy" id="6941"/>
    <lineage>
        <taxon>Eukaryota</taxon>
        <taxon>Metazoa</taxon>
        <taxon>Ecdysozoa</taxon>
        <taxon>Arthropoda</taxon>
        <taxon>Chelicerata</taxon>
        <taxon>Arachnida</taxon>
        <taxon>Acari</taxon>
        <taxon>Parasitiformes</taxon>
        <taxon>Ixodida</taxon>
        <taxon>Ixodoidea</taxon>
        <taxon>Ixodidae</taxon>
        <taxon>Rhipicephalinae</taxon>
        <taxon>Rhipicephalus</taxon>
        <taxon>Boophilus</taxon>
    </lineage>
</organism>
<reference evidence="17" key="1">
    <citation type="journal article" date="2020" name="Cell">
        <title>Large-Scale Comparative Analyses of Tick Genomes Elucidate Their Genetic Diversity and Vector Capacities.</title>
        <authorList>
            <consortium name="Tick Genome and Microbiome Consortium (TIGMIC)"/>
            <person name="Jia N."/>
            <person name="Wang J."/>
            <person name="Shi W."/>
            <person name="Du L."/>
            <person name="Sun Y."/>
            <person name="Zhan W."/>
            <person name="Jiang J.F."/>
            <person name="Wang Q."/>
            <person name="Zhang B."/>
            <person name="Ji P."/>
            <person name="Bell-Sakyi L."/>
            <person name="Cui X.M."/>
            <person name="Yuan T.T."/>
            <person name="Jiang B.G."/>
            <person name="Yang W.F."/>
            <person name="Lam T.T."/>
            <person name="Chang Q.C."/>
            <person name="Ding S.J."/>
            <person name="Wang X.J."/>
            <person name="Zhu J.G."/>
            <person name="Ruan X.D."/>
            <person name="Zhao L."/>
            <person name="Wei J.T."/>
            <person name="Ye R.Z."/>
            <person name="Que T.C."/>
            <person name="Du C.H."/>
            <person name="Zhou Y.H."/>
            <person name="Cheng J.X."/>
            <person name="Dai P.F."/>
            <person name="Guo W.B."/>
            <person name="Han X.H."/>
            <person name="Huang E.J."/>
            <person name="Li L.F."/>
            <person name="Wei W."/>
            <person name="Gao Y.C."/>
            <person name="Liu J.Z."/>
            <person name="Shao H.Z."/>
            <person name="Wang X."/>
            <person name="Wang C.C."/>
            <person name="Yang T.C."/>
            <person name="Huo Q.B."/>
            <person name="Li W."/>
            <person name="Chen H.Y."/>
            <person name="Chen S.E."/>
            <person name="Zhou L.G."/>
            <person name="Ni X.B."/>
            <person name="Tian J.H."/>
            <person name="Sheng Y."/>
            <person name="Liu T."/>
            <person name="Pan Y.S."/>
            <person name="Xia L.Y."/>
            <person name="Li J."/>
            <person name="Zhao F."/>
            <person name="Cao W.C."/>
        </authorList>
    </citation>
    <scope>NUCLEOTIDE SEQUENCE</scope>
    <source>
        <strain evidence="17">Rmic-2018</strain>
    </source>
</reference>
<keyword evidence="11" id="KW-0445">Lipid transport</keyword>
<evidence type="ECO:0000256" key="6">
    <source>
        <dbReference type="ARBA" id="ARBA00022525"/>
    </source>
</evidence>
<keyword evidence="10" id="KW-0427">LDL</keyword>
<dbReference type="VEuPathDB" id="VectorBase:LOC119181451"/>
<protein>
    <recommendedName>
        <fullName evidence="16">Vitellinogen open beta-sheet domain-containing protein</fullName>
    </recommendedName>
</protein>
<dbReference type="PANTHER" id="PTHR13769">
    <property type="entry name" value="APOLIPOPROTEIN B"/>
    <property type="match status" value="1"/>
</dbReference>
<keyword evidence="12" id="KW-0443">Lipid metabolism</keyword>
<evidence type="ECO:0000256" key="15">
    <source>
        <dbReference type="ARBA" id="ARBA00023313"/>
    </source>
</evidence>
<accession>A0A9J6EMB8</accession>
<dbReference type="Gene3D" id="2.20.80.10">
    <property type="entry name" value="Lipovitellin-phosvitin complex, chain A, domain 4"/>
    <property type="match status" value="1"/>
</dbReference>
<keyword evidence="13" id="KW-1207">Sterol metabolism</keyword>
<evidence type="ECO:0000259" key="16">
    <source>
        <dbReference type="Pfam" id="PF09172"/>
    </source>
</evidence>
<comment type="caution">
    <text evidence="17">The sequence shown here is derived from an EMBL/GenBank/DDBJ whole genome shotgun (WGS) entry which is preliminary data.</text>
</comment>
<keyword evidence="8" id="KW-0358">Heparin-binding</keyword>
<evidence type="ECO:0000256" key="10">
    <source>
        <dbReference type="ARBA" id="ARBA00022710"/>
    </source>
</evidence>
<sequence length="241" mass="27155">MTDDLADVPHSKTNVKSTDLTFSSYGEIVAAIVNAFVPPKPLHQLLRHPRSFDMMRTIRVIEGYHQVPTMLGLPLNWTTSATLVASLRTEAHQISPSNLAVQVHPSGALTFLNGMVLDFPTKTRIGIQANSSAYTTTQLKMLLSMQQRSVLFEVEVPRKEQKILQLLRTNQIIKHNRVEEMGDWNIQRVNIDWCTGGGLGRASGLQFCHNRSYANVTHLMRPWFLMTAPASWQFGVKPYSK</sequence>
<dbReference type="AlphaFoldDB" id="A0A9J6EMB8"/>
<dbReference type="GO" id="GO:0005319">
    <property type="term" value="F:lipid transporter activity"/>
    <property type="evidence" value="ECO:0007669"/>
    <property type="project" value="InterPro"/>
</dbReference>
<dbReference type="SUPFAM" id="SSF56968">
    <property type="entry name" value="Lipovitellin-phosvitin complex, beta-sheet shell regions"/>
    <property type="match status" value="1"/>
</dbReference>
<comment type="subcellular location">
    <subcellularLocation>
        <location evidence="1">Cytoplasm</location>
    </subcellularLocation>
    <subcellularLocation>
        <location evidence="2">Lipid droplet</location>
    </subcellularLocation>
    <subcellularLocation>
        <location evidence="3">Secreted</location>
    </subcellularLocation>
</comment>
<dbReference type="GO" id="GO:0034361">
    <property type="term" value="C:very-low-density lipoprotein particle"/>
    <property type="evidence" value="ECO:0007669"/>
    <property type="project" value="UniProtKB-KW"/>
</dbReference>
<evidence type="ECO:0000256" key="3">
    <source>
        <dbReference type="ARBA" id="ARBA00004613"/>
    </source>
</evidence>
<keyword evidence="15" id="KW-0850">VLDL</keyword>
<evidence type="ECO:0000313" key="17">
    <source>
        <dbReference type="EMBL" id="KAH8035391.1"/>
    </source>
</evidence>
<keyword evidence="4" id="KW-0813">Transport</keyword>
<gene>
    <name evidence="17" type="ORF">HPB51_005115</name>
</gene>
<dbReference type="Pfam" id="PF09172">
    <property type="entry name" value="Vit_open_b-sht"/>
    <property type="match status" value="1"/>
</dbReference>
<dbReference type="InterPro" id="IPR015819">
    <property type="entry name" value="Lipid_transp_b-sht_shell"/>
</dbReference>
<dbReference type="GO" id="GO:0034362">
    <property type="term" value="C:low-density lipoprotein particle"/>
    <property type="evidence" value="ECO:0007669"/>
    <property type="project" value="UniProtKB-KW"/>
</dbReference>
<evidence type="ECO:0000256" key="1">
    <source>
        <dbReference type="ARBA" id="ARBA00004496"/>
    </source>
</evidence>
<dbReference type="InterPro" id="IPR015255">
    <property type="entry name" value="Vitellinogen_open_b-sht"/>
</dbReference>
<evidence type="ECO:0000256" key="4">
    <source>
        <dbReference type="ARBA" id="ARBA00022448"/>
    </source>
</evidence>